<evidence type="ECO:0000313" key="5">
    <source>
        <dbReference type="Proteomes" id="UP000006039"/>
    </source>
</evidence>
<dbReference type="PANTHER" id="PTHR12224">
    <property type="entry name" value="BETA-1,4-MANNOSYL-GLYCOPROTEIN BETA-1,4-N-ACETYLGLUCOSAMINYL-TRANSFERASE"/>
    <property type="match status" value="1"/>
</dbReference>
<dbReference type="HOGENOM" id="CLU_038606_1_0_1"/>
<protein>
    <recommendedName>
        <fullName evidence="6">Glycosyl transferase family 17 protein</fullName>
    </recommendedName>
</protein>
<dbReference type="EMBL" id="GL385398">
    <property type="protein sequence ID" value="EJT74060.1"/>
    <property type="molecule type" value="Genomic_DNA"/>
</dbReference>
<dbReference type="OrthoDB" id="6474464at2759"/>
<dbReference type="VEuPathDB" id="FungiDB:GGTG_07909"/>
<evidence type="ECO:0008006" key="6">
    <source>
        <dbReference type="Google" id="ProtNLM"/>
    </source>
</evidence>
<dbReference type="EnsemblFungi" id="EJT74060">
    <property type="protein sequence ID" value="EJT74060"/>
    <property type="gene ID" value="GGTG_07909"/>
</dbReference>
<reference evidence="4" key="4">
    <citation type="journal article" date="2015" name="G3 (Bethesda)">
        <title>Genome sequences of three phytopathogenic species of the Magnaporthaceae family of fungi.</title>
        <authorList>
            <person name="Okagaki L.H."/>
            <person name="Nunes C.C."/>
            <person name="Sailsbery J."/>
            <person name="Clay B."/>
            <person name="Brown D."/>
            <person name="John T."/>
            <person name="Oh Y."/>
            <person name="Young N."/>
            <person name="Fitzgerald M."/>
            <person name="Haas B.J."/>
            <person name="Zeng Q."/>
            <person name="Young S."/>
            <person name="Adiconis X."/>
            <person name="Fan L."/>
            <person name="Levin J.Z."/>
            <person name="Mitchell T.K."/>
            <person name="Okubara P.A."/>
            <person name="Farman M.L."/>
            <person name="Kohn L.M."/>
            <person name="Birren B."/>
            <person name="Ma L.-J."/>
            <person name="Dean R.A."/>
        </authorList>
    </citation>
    <scope>NUCLEOTIDE SEQUENCE</scope>
    <source>
        <strain evidence="4">R3-111a-1</strain>
    </source>
</reference>
<reference evidence="3" key="3">
    <citation type="submission" date="2010-09" db="EMBL/GenBank/DDBJ databases">
        <title>Annotation of Gaeumannomyces graminis var. tritici R3-111a-1.</title>
        <authorList>
            <consortium name="The Broad Institute Genome Sequencing Platform"/>
            <person name="Ma L.-J."/>
            <person name="Dead R."/>
            <person name="Young S.K."/>
            <person name="Zeng Q."/>
            <person name="Gargeya S."/>
            <person name="Fitzgerald M."/>
            <person name="Haas B."/>
            <person name="Abouelleil A."/>
            <person name="Alvarado L."/>
            <person name="Arachchi H.M."/>
            <person name="Berlin A."/>
            <person name="Brown A."/>
            <person name="Chapman S.B."/>
            <person name="Chen Z."/>
            <person name="Dunbar C."/>
            <person name="Freedman E."/>
            <person name="Gearin G."/>
            <person name="Gellesch M."/>
            <person name="Goldberg J."/>
            <person name="Griggs A."/>
            <person name="Gujja S."/>
            <person name="Heiman D."/>
            <person name="Howarth C."/>
            <person name="Larson L."/>
            <person name="Lui A."/>
            <person name="MacDonald P.J.P."/>
            <person name="Mehta T."/>
            <person name="Montmayeur A."/>
            <person name="Murphy C."/>
            <person name="Neiman D."/>
            <person name="Pearson M."/>
            <person name="Priest M."/>
            <person name="Roberts A."/>
            <person name="Saif S."/>
            <person name="Shea T."/>
            <person name="Shenoy N."/>
            <person name="Sisk P."/>
            <person name="Stolte C."/>
            <person name="Sykes S."/>
            <person name="Yandava C."/>
            <person name="Wortman J."/>
            <person name="Nusbaum C."/>
            <person name="Birren B."/>
        </authorList>
    </citation>
    <scope>NUCLEOTIDE SEQUENCE</scope>
    <source>
        <strain evidence="3">R3-111a-1</strain>
    </source>
</reference>
<dbReference type="STRING" id="644352.J3P318"/>
<dbReference type="GO" id="GO:0006044">
    <property type="term" value="P:N-acetylglucosamine metabolic process"/>
    <property type="evidence" value="ECO:0007669"/>
    <property type="project" value="TreeGrafter"/>
</dbReference>
<keyword evidence="2" id="KW-0472">Membrane</keyword>
<reference evidence="5" key="1">
    <citation type="submission" date="2010-07" db="EMBL/GenBank/DDBJ databases">
        <title>The genome sequence of Gaeumannomyces graminis var. tritici strain R3-111a-1.</title>
        <authorList>
            <consortium name="The Broad Institute Genome Sequencing Platform"/>
            <person name="Ma L.-J."/>
            <person name="Dead R."/>
            <person name="Young S."/>
            <person name="Zeng Q."/>
            <person name="Koehrsen M."/>
            <person name="Alvarado L."/>
            <person name="Berlin A."/>
            <person name="Chapman S.B."/>
            <person name="Chen Z."/>
            <person name="Freedman E."/>
            <person name="Gellesch M."/>
            <person name="Goldberg J."/>
            <person name="Griggs A."/>
            <person name="Gujja S."/>
            <person name="Heilman E.R."/>
            <person name="Heiman D."/>
            <person name="Hepburn T."/>
            <person name="Howarth C."/>
            <person name="Jen D."/>
            <person name="Larson L."/>
            <person name="Mehta T."/>
            <person name="Neiman D."/>
            <person name="Pearson M."/>
            <person name="Roberts A."/>
            <person name="Saif S."/>
            <person name="Shea T."/>
            <person name="Shenoy N."/>
            <person name="Sisk P."/>
            <person name="Stolte C."/>
            <person name="Sykes S."/>
            <person name="Walk T."/>
            <person name="White J."/>
            <person name="Yandava C."/>
            <person name="Haas B."/>
            <person name="Nusbaum C."/>
            <person name="Birren B."/>
        </authorList>
    </citation>
    <scope>NUCLEOTIDE SEQUENCE [LARGE SCALE GENOMIC DNA]</scope>
    <source>
        <strain evidence="5">R3-111a-1</strain>
    </source>
</reference>
<dbReference type="InterPro" id="IPR006813">
    <property type="entry name" value="Glyco_trans_17"/>
</dbReference>
<keyword evidence="5" id="KW-1185">Reference proteome</keyword>
<organism evidence="3">
    <name type="scientific">Gaeumannomyces tritici (strain R3-111a-1)</name>
    <name type="common">Wheat and barley take-all root rot fungus</name>
    <name type="synonym">Gaeumannomyces graminis var. tritici</name>
    <dbReference type="NCBI Taxonomy" id="644352"/>
    <lineage>
        <taxon>Eukaryota</taxon>
        <taxon>Fungi</taxon>
        <taxon>Dikarya</taxon>
        <taxon>Ascomycota</taxon>
        <taxon>Pezizomycotina</taxon>
        <taxon>Sordariomycetes</taxon>
        <taxon>Sordariomycetidae</taxon>
        <taxon>Magnaporthales</taxon>
        <taxon>Magnaporthaceae</taxon>
        <taxon>Gaeumannomyces</taxon>
    </lineage>
</organism>
<evidence type="ECO:0000313" key="4">
    <source>
        <dbReference type="EnsemblFungi" id="EJT74060"/>
    </source>
</evidence>
<reference evidence="3" key="2">
    <citation type="submission" date="2010-07" db="EMBL/GenBank/DDBJ databases">
        <authorList>
            <consortium name="The Broad Institute Genome Sequencing Platform"/>
            <consortium name="Broad Institute Genome Sequencing Center for Infectious Disease"/>
            <person name="Ma L.-J."/>
            <person name="Dead R."/>
            <person name="Young S."/>
            <person name="Zeng Q."/>
            <person name="Koehrsen M."/>
            <person name="Alvarado L."/>
            <person name="Berlin A."/>
            <person name="Chapman S.B."/>
            <person name="Chen Z."/>
            <person name="Freedman E."/>
            <person name="Gellesch M."/>
            <person name="Goldberg J."/>
            <person name="Griggs A."/>
            <person name="Gujja S."/>
            <person name="Heilman E.R."/>
            <person name="Heiman D."/>
            <person name="Hepburn T."/>
            <person name="Howarth C."/>
            <person name="Jen D."/>
            <person name="Larson L."/>
            <person name="Mehta T."/>
            <person name="Neiman D."/>
            <person name="Pearson M."/>
            <person name="Roberts A."/>
            <person name="Saif S."/>
            <person name="Shea T."/>
            <person name="Shenoy N."/>
            <person name="Sisk P."/>
            <person name="Stolte C."/>
            <person name="Sykes S."/>
            <person name="Walk T."/>
            <person name="White J."/>
            <person name="Yandava C."/>
            <person name="Haas B."/>
            <person name="Nusbaum C."/>
            <person name="Birren B."/>
        </authorList>
    </citation>
    <scope>NUCLEOTIDE SEQUENCE</scope>
    <source>
        <strain evidence="3">R3-111a-1</strain>
    </source>
</reference>
<proteinExistence type="predicted"/>
<sequence length="384" mass="44542">MGRALQNHSVKYLSAATLLVFIWFVWSLGLRNEAQERLAGIVPSVGTDASHKEPPKASPEQPSHEASNEALKTKPSGAPHPDILDEAAAKQYCNNYRLHPFPRDRVASRKIYDLLLINTELEILDVRMGQMAPGVDYFVILESDTTFTDKPKPLHVEENWARFQQHHSQMIRRTMDLTTGDFKKTWERESASRNAMYSQVIPFLTGQEEAHTDDVLLVSDVDEMFKPETLKVFRNCIIPDKVTTQSDLFYYSFQWVNEYDWMHPQATIYKGKDTVLPQDLRTHGNEHMILHDAAWHCSYCFPTVAEIVKKITSFSHTEMDRPEFKDPVKIVERVRNGRDMFERSNCTRVEHNKDVPEFVMNNREKYGYMLDRDPPNANFIDYTP</sequence>
<keyword evidence="2" id="KW-1133">Transmembrane helix</keyword>
<evidence type="ECO:0000313" key="3">
    <source>
        <dbReference type="EMBL" id="EJT74060.1"/>
    </source>
</evidence>
<dbReference type="Pfam" id="PF04724">
    <property type="entry name" value="Glyco_transf_17"/>
    <property type="match status" value="1"/>
</dbReference>
<accession>J3P318</accession>
<feature type="transmembrane region" description="Helical" evidence="2">
    <location>
        <begin position="12"/>
        <end position="29"/>
    </location>
</feature>
<gene>
    <name evidence="4" type="primary">20348367</name>
    <name evidence="3" type="ORF">GGTG_07909</name>
</gene>
<dbReference type="Proteomes" id="UP000006039">
    <property type="component" value="Unassembled WGS sequence"/>
</dbReference>
<dbReference type="PANTHER" id="PTHR12224:SF0">
    <property type="entry name" value="BETA-1,4-MANNOSYL-GLYCOPROTEIN 4-BETA-N-ACETYLGLUCOSAMINYLTRANSFERASE"/>
    <property type="match status" value="1"/>
</dbReference>
<dbReference type="eggNOG" id="ENOG502QPVW">
    <property type="taxonomic scope" value="Eukaryota"/>
</dbReference>
<dbReference type="AlphaFoldDB" id="J3P318"/>
<dbReference type="GO" id="GO:0003830">
    <property type="term" value="F:beta-1,4-mannosylglycoprotein 4-beta-N-acetylglucosaminyltransferase activity"/>
    <property type="evidence" value="ECO:0007669"/>
    <property type="project" value="InterPro"/>
</dbReference>
<dbReference type="GO" id="GO:0016020">
    <property type="term" value="C:membrane"/>
    <property type="evidence" value="ECO:0007669"/>
    <property type="project" value="InterPro"/>
</dbReference>
<keyword evidence="2" id="KW-0812">Transmembrane</keyword>
<feature type="region of interest" description="Disordered" evidence="1">
    <location>
        <begin position="45"/>
        <end position="82"/>
    </location>
</feature>
<dbReference type="RefSeq" id="XP_009224004.1">
    <property type="nucleotide sequence ID" value="XM_009225740.1"/>
</dbReference>
<dbReference type="GeneID" id="20348367"/>
<reference evidence="4" key="5">
    <citation type="submission" date="2018-04" db="UniProtKB">
        <authorList>
            <consortium name="EnsemblFungi"/>
        </authorList>
    </citation>
    <scope>IDENTIFICATION</scope>
    <source>
        <strain evidence="4">R3-111a-1</strain>
    </source>
</reference>
<name>J3P318_GAET3</name>
<evidence type="ECO:0000256" key="2">
    <source>
        <dbReference type="SAM" id="Phobius"/>
    </source>
</evidence>
<evidence type="ECO:0000256" key="1">
    <source>
        <dbReference type="SAM" id="MobiDB-lite"/>
    </source>
</evidence>